<evidence type="ECO:0000256" key="2">
    <source>
        <dbReference type="ARBA" id="ARBA00022695"/>
    </source>
</evidence>
<keyword evidence="1" id="KW-0808">Transferase</keyword>
<dbReference type="EMBL" id="DWUQ01000114">
    <property type="protein sequence ID" value="HJD44511.1"/>
    <property type="molecule type" value="Genomic_DNA"/>
</dbReference>
<evidence type="ECO:0000313" key="5">
    <source>
        <dbReference type="Proteomes" id="UP000823889"/>
    </source>
</evidence>
<gene>
    <name evidence="4" type="ORF">H9906_05730</name>
</gene>
<evidence type="ECO:0000259" key="3">
    <source>
        <dbReference type="Pfam" id="PF00483"/>
    </source>
</evidence>
<reference evidence="4" key="2">
    <citation type="submission" date="2021-04" db="EMBL/GenBank/DDBJ databases">
        <authorList>
            <person name="Gilroy R."/>
        </authorList>
    </citation>
    <scope>NUCLEOTIDE SEQUENCE</scope>
    <source>
        <strain evidence="4">9264</strain>
    </source>
</reference>
<dbReference type="NCBIfam" id="NF045761">
    <property type="entry name" value="NAMPUrTaseMurU"/>
    <property type="match status" value="1"/>
</dbReference>
<dbReference type="SUPFAM" id="SSF53448">
    <property type="entry name" value="Nucleotide-diphospho-sugar transferases"/>
    <property type="match status" value="1"/>
</dbReference>
<organism evidence="4 5">
    <name type="scientific">Candidatus Paenalcaligenes intestinipullorum</name>
    <dbReference type="NCBI Taxonomy" id="2838718"/>
    <lineage>
        <taxon>Bacteria</taxon>
        <taxon>Pseudomonadati</taxon>
        <taxon>Pseudomonadota</taxon>
        <taxon>Betaproteobacteria</taxon>
        <taxon>Burkholderiales</taxon>
        <taxon>Alcaligenaceae</taxon>
        <taxon>Paenalcaligenes</taxon>
    </lineage>
</organism>
<dbReference type="CDD" id="cd06422">
    <property type="entry name" value="NTP_transferase_like_1"/>
    <property type="match status" value="1"/>
</dbReference>
<dbReference type="Gene3D" id="3.90.550.10">
    <property type="entry name" value="Spore Coat Polysaccharide Biosynthesis Protein SpsA, Chain A"/>
    <property type="match status" value="1"/>
</dbReference>
<dbReference type="InterPro" id="IPR005835">
    <property type="entry name" value="NTP_transferase_dom"/>
</dbReference>
<dbReference type="InterPro" id="IPR029044">
    <property type="entry name" value="Nucleotide-diphossugar_trans"/>
</dbReference>
<proteinExistence type="predicted"/>
<dbReference type="Proteomes" id="UP000823889">
    <property type="component" value="Unassembled WGS sequence"/>
</dbReference>
<sequence>MRAMILAAGRGARMRPLTDCTPKPLLRVGEHRLIEHHLYRLAACGLTQVVINHAWLGEQIPATLGDGSRYGLDLHYSAEKEALETAGGLRAALPLLGDEPFLVINGDVYTDWSPERAQAAYQMLQDHPDALAYLWLVPNPPQHPQGDFSIHDNGVVLPAGTNGQPTYTYSGIACFRPELVAELTVDEPAALAPLLHAAIAQQKVLGEIYTGAWHDIGTPERLAAINTQLAQADSPRRV</sequence>
<dbReference type="InterPro" id="IPR054790">
    <property type="entry name" value="MurU"/>
</dbReference>
<dbReference type="PANTHER" id="PTHR43584">
    <property type="entry name" value="NUCLEOTIDYL TRANSFERASE"/>
    <property type="match status" value="1"/>
</dbReference>
<dbReference type="Pfam" id="PF00483">
    <property type="entry name" value="NTP_transferase"/>
    <property type="match status" value="1"/>
</dbReference>
<protein>
    <submittedName>
        <fullName evidence="4">Nucleotidyltransferase family protein</fullName>
    </submittedName>
</protein>
<dbReference type="AlphaFoldDB" id="A0A9D2RL47"/>
<dbReference type="GO" id="GO:0016779">
    <property type="term" value="F:nucleotidyltransferase activity"/>
    <property type="evidence" value="ECO:0007669"/>
    <property type="project" value="UniProtKB-KW"/>
</dbReference>
<comment type="caution">
    <text evidence="4">The sequence shown here is derived from an EMBL/GenBank/DDBJ whole genome shotgun (WGS) entry which is preliminary data.</text>
</comment>
<dbReference type="InterPro" id="IPR050065">
    <property type="entry name" value="GlmU-like"/>
</dbReference>
<feature type="domain" description="Nucleotidyl transferase" evidence="3">
    <location>
        <begin position="3"/>
        <end position="231"/>
    </location>
</feature>
<evidence type="ECO:0000256" key="1">
    <source>
        <dbReference type="ARBA" id="ARBA00022679"/>
    </source>
</evidence>
<reference evidence="4" key="1">
    <citation type="journal article" date="2021" name="PeerJ">
        <title>Extensive microbial diversity within the chicken gut microbiome revealed by metagenomics and culture.</title>
        <authorList>
            <person name="Gilroy R."/>
            <person name="Ravi A."/>
            <person name="Getino M."/>
            <person name="Pursley I."/>
            <person name="Horton D.L."/>
            <person name="Alikhan N.F."/>
            <person name="Baker D."/>
            <person name="Gharbi K."/>
            <person name="Hall N."/>
            <person name="Watson M."/>
            <person name="Adriaenssens E.M."/>
            <person name="Foster-Nyarko E."/>
            <person name="Jarju S."/>
            <person name="Secka A."/>
            <person name="Antonio M."/>
            <person name="Oren A."/>
            <person name="Chaudhuri R.R."/>
            <person name="La Ragione R."/>
            <person name="Hildebrand F."/>
            <person name="Pallen M.J."/>
        </authorList>
    </citation>
    <scope>NUCLEOTIDE SEQUENCE</scope>
    <source>
        <strain evidence="4">9264</strain>
    </source>
</reference>
<accession>A0A9D2RL47</accession>
<evidence type="ECO:0000313" key="4">
    <source>
        <dbReference type="EMBL" id="HJD44511.1"/>
    </source>
</evidence>
<dbReference type="PANTHER" id="PTHR43584:SF8">
    <property type="entry name" value="N-ACETYLMURAMATE ALPHA-1-PHOSPHATE URIDYLYLTRANSFERASE"/>
    <property type="match status" value="1"/>
</dbReference>
<name>A0A9D2RL47_9BURK</name>
<keyword evidence="2" id="KW-0548">Nucleotidyltransferase</keyword>